<accession>A0A017HLY3</accession>
<evidence type="ECO:0008006" key="4">
    <source>
        <dbReference type="Google" id="ProtNLM"/>
    </source>
</evidence>
<dbReference type="AlphaFoldDB" id="A0A017HLY3"/>
<dbReference type="HOGENOM" id="CLU_080398_0_0_5"/>
<proteinExistence type="predicted"/>
<keyword evidence="3" id="KW-1185">Reference proteome</keyword>
<gene>
    <name evidence="2" type="ORF">Rumeso_03095</name>
</gene>
<evidence type="ECO:0000313" key="2">
    <source>
        <dbReference type="EMBL" id="EYD75335.1"/>
    </source>
</evidence>
<organism evidence="2 3">
    <name type="scientific">Rubellimicrobium mesophilum DSM 19309</name>
    <dbReference type="NCBI Taxonomy" id="442562"/>
    <lineage>
        <taxon>Bacteria</taxon>
        <taxon>Pseudomonadati</taxon>
        <taxon>Pseudomonadota</taxon>
        <taxon>Alphaproteobacteria</taxon>
        <taxon>Rhodobacterales</taxon>
        <taxon>Roseobacteraceae</taxon>
        <taxon>Rubellimicrobium</taxon>
    </lineage>
</organism>
<dbReference type="STRING" id="442562.Rumeso_03095"/>
<sequence>MTDAQTGETLVAFLLDRTGSMGSVKAQTIAGFNAYLAGLQAEEADISFSLLQFDSMSIDVICANAPVKDVAPLTEASYQPRASTPLIDAAVKTIRAVEVAVAERAVPPKVVVTFQTDGEENCSTEHDWIELNLLIKDKAAQGWQFNFLGAGIDAYQQGARMGLKDDAVVSYDKEGLAETTAVFAARAARARDYAKGRAASMAIPMEEKRRAGDRFAEAVRGGAQPGDPKAPRAPRRAILDTPKL</sequence>
<dbReference type="Proteomes" id="UP000019666">
    <property type="component" value="Unassembled WGS sequence"/>
</dbReference>
<feature type="region of interest" description="Disordered" evidence="1">
    <location>
        <begin position="212"/>
        <end position="244"/>
    </location>
</feature>
<comment type="caution">
    <text evidence="2">The sequence shown here is derived from an EMBL/GenBank/DDBJ whole genome shotgun (WGS) entry which is preliminary data.</text>
</comment>
<evidence type="ECO:0000313" key="3">
    <source>
        <dbReference type="Proteomes" id="UP000019666"/>
    </source>
</evidence>
<name>A0A017HLY3_9RHOB</name>
<dbReference type="EMBL" id="AOSK01000085">
    <property type="protein sequence ID" value="EYD75335.1"/>
    <property type="molecule type" value="Genomic_DNA"/>
</dbReference>
<protein>
    <recommendedName>
        <fullName evidence="4">VWFA domain-containing protein</fullName>
    </recommendedName>
</protein>
<dbReference type="RefSeq" id="WP_051521616.1">
    <property type="nucleotide sequence ID" value="NZ_KK088633.1"/>
</dbReference>
<dbReference type="Gene3D" id="3.40.50.410">
    <property type="entry name" value="von Willebrand factor, type A domain"/>
    <property type="match status" value="1"/>
</dbReference>
<dbReference type="SUPFAM" id="SSF53300">
    <property type="entry name" value="vWA-like"/>
    <property type="match status" value="1"/>
</dbReference>
<evidence type="ECO:0000256" key="1">
    <source>
        <dbReference type="SAM" id="MobiDB-lite"/>
    </source>
</evidence>
<dbReference type="OrthoDB" id="9790144at2"/>
<dbReference type="InterPro" id="IPR036465">
    <property type="entry name" value="vWFA_dom_sf"/>
</dbReference>
<reference evidence="2 3" key="1">
    <citation type="submission" date="2013-02" db="EMBL/GenBank/DDBJ databases">
        <authorList>
            <person name="Fiebig A."/>
            <person name="Goeker M."/>
            <person name="Klenk H.-P.P."/>
        </authorList>
    </citation>
    <scope>NUCLEOTIDE SEQUENCE [LARGE SCALE GENOMIC DNA]</scope>
    <source>
        <strain evidence="2 3">DSM 19309</strain>
    </source>
</reference>